<dbReference type="PIRSF" id="PIRSF000190">
    <property type="entry name" value="Pyd_amn-ph_oxd"/>
    <property type="match status" value="1"/>
</dbReference>
<dbReference type="Proteomes" id="UP000245469">
    <property type="component" value="Unassembled WGS sequence"/>
</dbReference>
<evidence type="ECO:0000259" key="9">
    <source>
        <dbReference type="Pfam" id="PF10590"/>
    </source>
</evidence>
<keyword evidence="11" id="KW-1185">Reference proteome</keyword>
<dbReference type="PANTHER" id="PTHR10851">
    <property type="entry name" value="PYRIDOXINE-5-PHOSPHATE OXIDASE"/>
    <property type="match status" value="1"/>
</dbReference>
<dbReference type="Gene3D" id="2.30.110.10">
    <property type="entry name" value="Electron Transport, Fmn-binding Protein, Chain A"/>
    <property type="match status" value="1"/>
</dbReference>
<dbReference type="InterPro" id="IPR019576">
    <property type="entry name" value="Pyridoxamine_oxidase_dimer_C"/>
</dbReference>
<proteinExistence type="inferred from homology"/>
<feature type="binding site" evidence="5 7">
    <location>
        <position position="201"/>
    </location>
    <ligand>
        <name>FMN</name>
        <dbReference type="ChEBI" id="CHEBI:58210"/>
    </ligand>
</feature>
<dbReference type="GO" id="GO:0004733">
    <property type="term" value="F:pyridoxamine phosphate oxidase activity"/>
    <property type="evidence" value="ECO:0007669"/>
    <property type="project" value="UniProtKB-UniRule"/>
</dbReference>
<keyword evidence="4 5" id="KW-0560">Oxidoreductase</keyword>
<dbReference type="HAMAP" id="MF_01629">
    <property type="entry name" value="PdxH"/>
    <property type="match status" value="1"/>
</dbReference>
<comment type="pathway">
    <text evidence="5">Cofactor metabolism; pyridoxal 5'-phosphate salvage; pyridoxal 5'-phosphate from pyridoxamine 5'-phosphate: step 1/1.</text>
</comment>
<evidence type="ECO:0000256" key="3">
    <source>
        <dbReference type="ARBA" id="ARBA00022643"/>
    </source>
</evidence>
<dbReference type="EMBL" id="QGDQ01000004">
    <property type="protein sequence ID" value="PWJ55196.1"/>
    <property type="molecule type" value="Genomic_DNA"/>
</dbReference>
<comment type="catalytic activity">
    <reaction evidence="5">
        <text>pyridoxamine 5'-phosphate + O2 + H2O = pyridoxal 5'-phosphate + H2O2 + NH4(+)</text>
        <dbReference type="Rhea" id="RHEA:15817"/>
        <dbReference type="ChEBI" id="CHEBI:15377"/>
        <dbReference type="ChEBI" id="CHEBI:15379"/>
        <dbReference type="ChEBI" id="CHEBI:16240"/>
        <dbReference type="ChEBI" id="CHEBI:28938"/>
        <dbReference type="ChEBI" id="CHEBI:58451"/>
        <dbReference type="ChEBI" id="CHEBI:597326"/>
        <dbReference type="EC" id="1.4.3.5"/>
    </reaction>
</comment>
<dbReference type="EC" id="1.4.3.5" evidence="5"/>
<dbReference type="GO" id="GO:0008615">
    <property type="term" value="P:pyridoxine biosynthetic process"/>
    <property type="evidence" value="ECO:0007669"/>
    <property type="project" value="UniProtKB-UniRule"/>
</dbReference>
<feature type="domain" description="Pyridoxine 5'-phosphate oxidase dimerisation C-terminal" evidence="9">
    <location>
        <begin position="188"/>
        <end position="237"/>
    </location>
</feature>
<comment type="cofactor">
    <cofactor evidence="5 7">
        <name>FMN</name>
        <dbReference type="ChEBI" id="CHEBI:58210"/>
    </cofactor>
    <text evidence="5 7">Binds 1 FMN per subunit.</text>
</comment>
<evidence type="ECO:0000256" key="6">
    <source>
        <dbReference type="PIRSR" id="PIRSR000190-1"/>
    </source>
</evidence>
<dbReference type="InterPro" id="IPR000659">
    <property type="entry name" value="Pyridox_Oxase"/>
</dbReference>
<comment type="subunit">
    <text evidence="5">Homodimer.</text>
</comment>
<evidence type="ECO:0000259" key="8">
    <source>
        <dbReference type="Pfam" id="PF01243"/>
    </source>
</evidence>
<feature type="domain" description="Pyridoxamine 5'-phosphate oxidase N-terminal" evidence="8">
    <location>
        <begin position="54"/>
        <end position="174"/>
    </location>
</feature>
<sequence>MESVSSDLSGTEDLGQELAEHRVDYSDAGLDAADLAATPLEQFHRWWDDAAADLRISEPNAVVLATVDAGGLPDARTVLLKGADERGFVIYTNLGSAKARQLAAAPHAALVLPWHPQQRQVRVRGDVEQVSRAESAAYFASRPRGSQLGAHASQQSAEVASREELVRTYEEVAARYPEPGPVPLPDGWGGFLVRPVEIELWVGRRSRLHDRLVYVSVTGEPAPLDDAGAWRVLRRQP</sequence>
<comment type="pathway">
    <text evidence="5">Cofactor metabolism; pyridoxal 5'-phosphate salvage; pyridoxal 5'-phosphate from pyridoxine 5'-phosphate: step 1/1.</text>
</comment>
<reference evidence="10 11" key="1">
    <citation type="submission" date="2018-03" db="EMBL/GenBank/DDBJ databases">
        <title>Genomic Encyclopedia of Archaeal and Bacterial Type Strains, Phase II (KMG-II): from individual species to whole genera.</title>
        <authorList>
            <person name="Goeker M."/>
        </authorList>
    </citation>
    <scope>NUCLEOTIDE SEQUENCE [LARGE SCALE GENOMIC DNA]</scope>
    <source>
        <strain evidence="10 11">DSM 44889</strain>
    </source>
</reference>
<dbReference type="SUPFAM" id="SSF50475">
    <property type="entry name" value="FMN-binding split barrel"/>
    <property type="match status" value="1"/>
</dbReference>
<dbReference type="RefSeq" id="WP_245961655.1">
    <property type="nucleotide sequence ID" value="NZ_QGDQ01000004.1"/>
</dbReference>
<name>A0A316ABP8_9ACTN</name>
<protein>
    <recommendedName>
        <fullName evidence="5">Pyridoxine/pyridoxamine 5'-phosphate oxidase</fullName>
        <ecNumber evidence="5">1.4.3.5</ecNumber>
    </recommendedName>
    <alternativeName>
        <fullName evidence="5">PNP/PMP oxidase</fullName>
        <shortName evidence="5">PNPOx</shortName>
    </alternativeName>
    <alternativeName>
        <fullName evidence="5">Pyridoxal 5'-phosphate synthase</fullName>
    </alternativeName>
</protein>
<feature type="binding site" evidence="5 6">
    <location>
        <position position="146"/>
    </location>
    <ligand>
        <name>substrate</name>
    </ligand>
</feature>
<dbReference type="AlphaFoldDB" id="A0A316ABP8"/>
<feature type="binding site" evidence="5 6">
    <location>
        <begin position="207"/>
        <end position="209"/>
    </location>
    <ligand>
        <name>substrate</name>
    </ligand>
</feature>
<feature type="binding site" evidence="5 6">
    <location>
        <position position="142"/>
    </location>
    <ligand>
        <name>substrate</name>
    </ligand>
</feature>
<dbReference type="Pfam" id="PF10590">
    <property type="entry name" value="PNP_phzG_C"/>
    <property type="match status" value="1"/>
</dbReference>
<evidence type="ECO:0000313" key="11">
    <source>
        <dbReference type="Proteomes" id="UP000245469"/>
    </source>
</evidence>
<dbReference type="Pfam" id="PF01243">
    <property type="entry name" value="PNPOx_N"/>
    <property type="match status" value="1"/>
</dbReference>
<dbReference type="InterPro" id="IPR012349">
    <property type="entry name" value="Split_barrel_FMN-bd"/>
</dbReference>
<dbReference type="NCBIfam" id="NF004231">
    <property type="entry name" value="PRK05679.1"/>
    <property type="match status" value="1"/>
</dbReference>
<keyword evidence="3 5" id="KW-0288">FMN</keyword>
<evidence type="ECO:0000256" key="5">
    <source>
        <dbReference type="HAMAP-Rule" id="MF_01629"/>
    </source>
</evidence>
<comment type="caution">
    <text evidence="5">Lacks conserved residue(s) required for the propagation of feature annotation.</text>
</comment>
<feature type="binding site" evidence="6">
    <location>
        <begin position="22"/>
        <end position="25"/>
    </location>
    <ligand>
        <name>substrate</name>
    </ligand>
</feature>
<comment type="function">
    <text evidence="5">Catalyzes the oxidation of either pyridoxine 5'-phosphate (PNP) or pyridoxamine 5'-phosphate (PMP) into pyridoxal 5'-phosphate (PLP).</text>
</comment>
<organism evidence="10 11">
    <name type="scientific">Quadrisphaera granulorum</name>
    <dbReference type="NCBI Taxonomy" id="317664"/>
    <lineage>
        <taxon>Bacteria</taxon>
        <taxon>Bacillati</taxon>
        <taxon>Actinomycetota</taxon>
        <taxon>Actinomycetes</taxon>
        <taxon>Kineosporiales</taxon>
        <taxon>Kineosporiaceae</taxon>
        <taxon>Quadrisphaera</taxon>
    </lineage>
</organism>
<dbReference type="UniPathway" id="UPA01068">
    <property type="reaction ID" value="UER00304"/>
</dbReference>
<comment type="similarity">
    <text evidence="1 5">Belongs to the pyridoxamine 5'-phosphate oxidase family.</text>
</comment>
<feature type="binding site" evidence="5 7">
    <location>
        <begin position="76"/>
        <end position="81"/>
    </location>
    <ligand>
        <name>FMN</name>
        <dbReference type="ChEBI" id="CHEBI:58210"/>
    </ligand>
</feature>
<feature type="binding site" evidence="5 6">
    <location>
        <position position="81"/>
    </location>
    <ligand>
        <name>substrate</name>
    </ligand>
</feature>
<keyword evidence="2 5" id="KW-0285">Flavoprotein</keyword>
<dbReference type="PANTHER" id="PTHR10851:SF0">
    <property type="entry name" value="PYRIDOXINE-5'-PHOSPHATE OXIDASE"/>
    <property type="match status" value="1"/>
</dbReference>
<feature type="binding site" evidence="5 7">
    <location>
        <position position="120"/>
    </location>
    <ligand>
        <name>FMN</name>
        <dbReference type="ChEBI" id="CHEBI:58210"/>
    </ligand>
</feature>
<evidence type="ECO:0000313" key="10">
    <source>
        <dbReference type="EMBL" id="PWJ55196.1"/>
    </source>
</evidence>
<evidence type="ECO:0000256" key="7">
    <source>
        <dbReference type="PIRSR" id="PIRSR000190-2"/>
    </source>
</evidence>
<evidence type="ECO:0000256" key="4">
    <source>
        <dbReference type="ARBA" id="ARBA00023002"/>
    </source>
</evidence>
<feature type="binding site" evidence="5 6">
    <location>
        <position position="138"/>
    </location>
    <ligand>
        <name>substrate</name>
    </ligand>
</feature>
<keyword evidence="5" id="KW-0664">Pyridoxine biosynthesis</keyword>
<gene>
    <name evidence="5" type="primary">pdxH</name>
    <name evidence="10" type="ORF">BXY45_104119</name>
</gene>
<comment type="catalytic activity">
    <reaction evidence="5">
        <text>pyridoxine 5'-phosphate + O2 = pyridoxal 5'-phosphate + H2O2</text>
        <dbReference type="Rhea" id="RHEA:15149"/>
        <dbReference type="ChEBI" id="CHEBI:15379"/>
        <dbReference type="ChEBI" id="CHEBI:16240"/>
        <dbReference type="ChEBI" id="CHEBI:58589"/>
        <dbReference type="ChEBI" id="CHEBI:597326"/>
        <dbReference type="EC" id="1.4.3.5"/>
    </reaction>
</comment>
<feature type="binding site" evidence="5 7">
    <location>
        <position position="211"/>
    </location>
    <ligand>
        <name>FMN</name>
        <dbReference type="ChEBI" id="CHEBI:58210"/>
    </ligand>
</feature>
<feature type="binding site" evidence="5 7">
    <location>
        <position position="98"/>
    </location>
    <ligand>
        <name>FMN</name>
        <dbReference type="ChEBI" id="CHEBI:58210"/>
    </ligand>
</feature>
<dbReference type="GO" id="GO:0010181">
    <property type="term" value="F:FMN binding"/>
    <property type="evidence" value="ECO:0007669"/>
    <property type="project" value="UniProtKB-UniRule"/>
</dbReference>
<comment type="caution">
    <text evidence="10">The sequence shown here is derived from an EMBL/GenBank/DDBJ whole genome shotgun (WGS) entry which is preliminary data.</text>
</comment>
<dbReference type="NCBIfam" id="TIGR00558">
    <property type="entry name" value="pdxH"/>
    <property type="match status" value="1"/>
</dbReference>
<accession>A0A316ABP8</accession>
<feature type="binding site" evidence="5 7">
    <location>
        <begin position="155"/>
        <end position="156"/>
    </location>
    <ligand>
        <name>FMN</name>
        <dbReference type="ChEBI" id="CHEBI:58210"/>
    </ligand>
</feature>
<dbReference type="InterPro" id="IPR011576">
    <property type="entry name" value="Pyridox_Oxase_N"/>
</dbReference>
<evidence type="ECO:0000256" key="1">
    <source>
        <dbReference type="ARBA" id="ARBA00007301"/>
    </source>
</evidence>
<evidence type="ECO:0000256" key="2">
    <source>
        <dbReference type="ARBA" id="ARBA00022630"/>
    </source>
</evidence>
<feature type="binding site" evidence="5 7">
    <location>
        <begin position="91"/>
        <end position="92"/>
    </location>
    <ligand>
        <name>FMN</name>
        <dbReference type="ChEBI" id="CHEBI:58210"/>
    </ligand>
</feature>